<feature type="compositionally biased region" description="Low complexity" evidence="1">
    <location>
        <begin position="721"/>
        <end position="737"/>
    </location>
</feature>
<accession>A0A9P8A0M7</accession>
<protein>
    <submittedName>
        <fullName evidence="2">Uncharacterized protein</fullName>
    </submittedName>
</protein>
<feature type="region of interest" description="Disordered" evidence="1">
    <location>
        <begin position="86"/>
        <end position="133"/>
    </location>
</feature>
<organism evidence="2 3">
    <name type="scientific">Mortierella alpina</name>
    <name type="common">Oleaginous fungus</name>
    <name type="synonym">Mortierella renispora</name>
    <dbReference type="NCBI Taxonomy" id="64518"/>
    <lineage>
        <taxon>Eukaryota</taxon>
        <taxon>Fungi</taxon>
        <taxon>Fungi incertae sedis</taxon>
        <taxon>Mucoromycota</taxon>
        <taxon>Mortierellomycotina</taxon>
        <taxon>Mortierellomycetes</taxon>
        <taxon>Mortierellales</taxon>
        <taxon>Mortierellaceae</taxon>
        <taxon>Mortierella</taxon>
    </lineage>
</organism>
<feature type="compositionally biased region" description="Polar residues" evidence="1">
    <location>
        <begin position="625"/>
        <end position="656"/>
    </location>
</feature>
<dbReference type="Proteomes" id="UP000717515">
    <property type="component" value="Unassembled WGS sequence"/>
</dbReference>
<evidence type="ECO:0000313" key="3">
    <source>
        <dbReference type="Proteomes" id="UP000717515"/>
    </source>
</evidence>
<reference evidence="2" key="1">
    <citation type="submission" date="2021-07" db="EMBL/GenBank/DDBJ databases">
        <title>Draft genome of Mortierella alpina, strain LL118, isolated from an aspen leaf litter sample.</title>
        <authorList>
            <person name="Yang S."/>
            <person name="Vinatzer B.A."/>
        </authorList>
    </citation>
    <scope>NUCLEOTIDE SEQUENCE</scope>
    <source>
        <strain evidence="2">LL118</strain>
    </source>
</reference>
<evidence type="ECO:0000313" key="2">
    <source>
        <dbReference type="EMBL" id="KAG9320306.1"/>
    </source>
</evidence>
<sequence>MVRKLFNDLVTTLDILPTSSTVDVCVNHPSTCVLSGKVRIIAKRPCVYKSLVITVTGSTRVWLRQGAKTFKAKQIFLQSTQQIVHEPSLRRGRSPSTFDILDPTLSAPEQLQQQSIPEITRTGSGDELDDSSPITHIHHEHSVRHTTPPPEEDQLASGTLAEAPLSPAVGSPDSQMAPVLNQLVAGVNDIEFTIEFPSHVQAKDDPESASSEMRLSCLPSGPMKTTCGDSSITYTLSAALVMSRRDILVNNNMSTSVPFRVQNWQDSIDGRHSEDHAYHGKRRGKVEFQFQVPKQLDTRRLHELQFWFQASWRTLSDSLKVKEVQYYLIEEEQQTFAARLAPHIYSTIISTTASHDVSAHATPTNTWDHLRTPIRLQIPQPNTVLESSSLPWPHPLLVSHKLRVLIKFDQTDGKERDLQLSFPILIHPTMDDHGTPVHPLPMDSVPARPRRRRGRQLYGIESGPMDADGEDDDDILPLPMYADREGTLLLMVGEEIQETDLQGFELDALGISTSMGYPDQSVPYSPSITSISSSSPISPTPPGSSFLIGPTPVQGEQHTWTSMSRPMSMMPSTSEHASHFSVASRRFSSIESAADPFLPPPYRFPSVDEEPTSPTTSAVSSSSVWETHTPSPSSPEGASWLHQYQYSGHSLSSAPTTRRHRASASEQGYSASTRSSFTPRITTLASTSSTPNTIDSAAGPFATFYGGMPSPPYEYEEDSSRSAGRLGRGSTSTPLSL</sequence>
<comment type="caution">
    <text evidence="2">The sequence shown here is derived from an EMBL/GenBank/DDBJ whole genome shotgun (WGS) entry which is preliminary data.</text>
</comment>
<dbReference type="AlphaFoldDB" id="A0A9P8A0M7"/>
<feature type="compositionally biased region" description="Low complexity" evidence="1">
    <location>
        <begin position="612"/>
        <end position="624"/>
    </location>
</feature>
<dbReference type="EMBL" id="JAIFTL010000304">
    <property type="protein sequence ID" value="KAG9320306.1"/>
    <property type="molecule type" value="Genomic_DNA"/>
</dbReference>
<evidence type="ECO:0000256" key="1">
    <source>
        <dbReference type="SAM" id="MobiDB-lite"/>
    </source>
</evidence>
<name>A0A9P8A0M7_MORAP</name>
<feature type="compositionally biased region" description="Polar residues" evidence="1">
    <location>
        <begin position="664"/>
        <end position="695"/>
    </location>
</feature>
<gene>
    <name evidence="2" type="ORF">KVV02_004925</name>
</gene>
<proteinExistence type="predicted"/>
<feature type="compositionally biased region" description="Polar residues" evidence="1">
    <location>
        <begin position="107"/>
        <end position="123"/>
    </location>
</feature>
<feature type="region of interest" description="Disordered" evidence="1">
    <location>
        <begin position="601"/>
        <end position="737"/>
    </location>
</feature>